<feature type="domain" description="Thioredoxin" evidence="1">
    <location>
        <begin position="9"/>
        <end position="165"/>
    </location>
</feature>
<dbReference type="PANTHER" id="PTHR43640">
    <property type="entry name" value="OS07G0260300 PROTEIN"/>
    <property type="match status" value="1"/>
</dbReference>
<dbReference type="Proteomes" id="UP000218831">
    <property type="component" value="Unassembled WGS sequence"/>
</dbReference>
<dbReference type="InterPro" id="IPR013766">
    <property type="entry name" value="Thioredoxin_domain"/>
</dbReference>
<dbReference type="PROSITE" id="PS51352">
    <property type="entry name" value="THIOREDOXIN_2"/>
    <property type="match status" value="1"/>
</dbReference>
<accession>A0A2A2G725</accession>
<gene>
    <name evidence="2" type="ORF">CK503_10440</name>
</gene>
<protein>
    <submittedName>
        <fullName evidence="2">Thioredoxin family protein</fullName>
    </submittedName>
</protein>
<dbReference type="AlphaFoldDB" id="A0A2A2G725"/>
<dbReference type="InterPro" id="IPR047262">
    <property type="entry name" value="PRX-like1"/>
</dbReference>
<dbReference type="OrthoDB" id="9809746at2"/>
<dbReference type="PANTHER" id="PTHR43640:SF1">
    <property type="entry name" value="THIOREDOXIN-DEPENDENT PEROXIREDOXIN"/>
    <property type="match status" value="1"/>
</dbReference>
<name>A0A2A2G725_9BACT</name>
<sequence>MSDTPSTMMDLGTEAPDFKLFDTVNNQLVSLDDFNNAKGLLVVFMCNHCPFVQHILDEFVIAARDLQQKGIGVVAISSNDVENYPADSPVKMASLAREKQFSFPYLYDGTQEVAKAYKAACTPDFFLFNENDKLVYRGQFDDSRPGNDKPVTGNDIREAADLLFDEEVKEDQKPSVGCNIKWKKGNAPEYFDG</sequence>
<dbReference type="EMBL" id="NSKE01000007">
    <property type="protein sequence ID" value="PAU93566.1"/>
    <property type="molecule type" value="Genomic_DNA"/>
</dbReference>
<dbReference type="GO" id="GO:0016491">
    <property type="term" value="F:oxidoreductase activity"/>
    <property type="evidence" value="ECO:0007669"/>
    <property type="project" value="InterPro"/>
</dbReference>
<dbReference type="SUPFAM" id="SSF52833">
    <property type="entry name" value="Thioredoxin-like"/>
    <property type="match status" value="1"/>
</dbReference>
<evidence type="ECO:0000313" key="3">
    <source>
        <dbReference type="Proteomes" id="UP000218831"/>
    </source>
</evidence>
<evidence type="ECO:0000259" key="1">
    <source>
        <dbReference type="PROSITE" id="PS51352"/>
    </source>
</evidence>
<keyword evidence="3" id="KW-1185">Reference proteome</keyword>
<organism evidence="2 3">
    <name type="scientific">Fodinibius salipaludis</name>
    <dbReference type="NCBI Taxonomy" id="2032627"/>
    <lineage>
        <taxon>Bacteria</taxon>
        <taxon>Pseudomonadati</taxon>
        <taxon>Balneolota</taxon>
        <taxon>Balneolia</taxon>
        <taxon>Balneolales</taxon>
        <taxon>Balneolaceae</taxon>
        <taxon>Fodinibius</taxon>
    </lineage>
</organism>
<dbReference type="GO" id="GO:0016209">
    <property type="term" value="F:antioxidant activity"/>
    <property type="evidence" value="ECO:0007669"/>
    <property type="project" value="InterPro"/>
</dbReference>
<dbReference type="RefSeq" id="WP_095606757.1">
    <property type="nucleotide sequence ID" value="NZ_NSKE01000007.1"/>
</dbReference>
<proteinExistence type="predicted"/>
<reference evidence="2 3" key="1">
    <citation type="submission" date="2017-08" db="EMBL/GenBank/DDBJ databases">
        <title>Aliifodinibius alkalisoli sp. nov., isolated from saline alkaline soil.</title>
        <authorList>
            <person name="Liu D."/>
            <person name="Zhang G."/>
        </authorList>
    </citation>
    <scope>NUCLEOTIDE SEQUENCE [LARGE SCALE GENOMIC DNA]</scope>
    <source>
        <strain evidence="2 3">WN023</strain>
    </source>
</reference>
<dbReference type="Pfam" id="PF00578">
    <property type="entry name" value="AhpC-TSA"/>
    <property type="match status" value="1"/>
</dbReference>
<dbReference type="Gene3D" id="3.40.30.10">
    <property type="entry name" value="Glutaredoxin"/>
    <property type="match status" value="1"/>
</dbReference>
<dbReference type="CDD" id="cd02969">
    <property type="entry name" value="PRX_like1"/>
    <property type="match status" value="1"/>
</dbReference>
<evidence type="ECO:0000313" key="2">
    <source>
        <dbReference type="EMBL" id="PAU93566.1"/>
    </source>
</evidence>
<comment type="caution">
    <text evidence="2">The sequence shown here is derived from an EMBL/GenBank/DDBJ whole genome shotgun (WGS) entry which is preliminary data.</text>
</comment>
<dbReference type="InterPro" id="IPR036249">
    <property type="entry name" value="Thioredoxin-like_sf"/>
</dbReference>
<dbReference type="InterPro" id="IPR000866">
    <property type="entry name" value="AhpC/TSA"/>
</dbReference>